<keyword evidence="1" id="KW-0472">Membrane</keyword>
<organism evidence="3 4">
    <name type="scientific">Penicillium hetheringtonii</name>
    <dbReference type="NCBI Taxonomy" id="911720"/>
    <lineage>
        <taxon>Eukaryota</taxon>
        <taxon>Fungi</taxon>
        <taxon>Dikarya</taxon>
        <taxon>Ascomycota</taxon>
        <taxon>Pezizomycotina</taxon>
        <taxon>Eurotiomycetes</taxon>
        <taxon>Eurotiomycetidae</taxon>
        <taxon>Eurotiales</taxon>
        <taxon>Aspergillaceae</taxon>
        <taxon>Penicillium</taxon>
    </lineage>
</organism>
<sequence>MATLSPGHQRPVHTLYATRSRSTSIPASTLWQRANNKPFLADKAASQQYFIPQEKQALVGYMLRLADNGYSLPVKFLLLLAVVIIKSGIGLPLLVAMFVGKDNVRKYRGATVKRALVTASILALHYLAGAIHCSSRTIHASPGWQFSAPRQIIQTQKLTERVVGHKLLICNGFGTHESLEVLKFCFANHIILCCFSFYMLRKLQTCDVDVFSFLKTAYRAQIEQACRAGVNNIGKPQFIYLYDRIRAEAFTPRNIQSVWSRSGLFPFGPSRVLRDIQMSRPEAQITFPVGHNPTVSFNLSHTPNTSDQFALLCKEVEQDTYNLDSECKHRLQTLTKRV</sequence>
<feature type="transmembrane region" description="Helical" evidence="1">
    <location>
        <begin position="76"/>
        <end position="99"/>
    </location>
</feature>
<name>A0AAD6GL64_9EURO</name>
<evidence type="ECO:0000313" key="3">
    <source>
        <dbReference type="EMBL" id="KAJ5569181.1"/>
    </source>
</evidence>
<gene>
    <name evidence="3" type="ORF">N7450_011667</name>
</gene>
<evidence type="ECO:0000256" key="1">
    <source>
        <dbReference type="SAM" id="Phobius"/>
    </source>
</evidence>
<accession>A0AAD6GL64</accession>
<dbReference type="Proteomes" id="UP001216150">
    <property type="component" value="Unassembled WGS sequence"/>
</dbReference>
<dbReference type="Pfam" id="PF03184">
    <property type="entry name" value="DDE_1"/>
    <property type="match status" value="1"/>
</dbReference>
<dbReference type="AlphaFoldDB" id="A0AAD6GL64"/>
<reference evidence="3 4" key="1">
    <citation type="journal article" date="2023" name="IMA Fungus">
        <title>Comparative genomic study of the Penicillium genus elucidates a diverse pangenome and 15 lateral gene transfer events.</title>
        <authorList>
            <person name="Petersen C."/>
            <person name="Sorensen T."/>
            <person name="Nielsen M.R."/>
            <person name="Sondergaard T.E."/>
            <person name="Sorensen J.L."/>
            <person name="Fitzpatrick D.A."/>
            <person name="Frisvad J.C."/>
            <person name="Nielsen K.L."/>
        </authorList>
    </citation>
    <scope>NUCLEOTIDE SEQUENCE [LARGE SCALE GENOMIC DNA]</scope>
    <source>
        <strain evidence="3 4">IBT 29057</strain>
    </source>
</reference>
<feature type="domain" description="DDE-1" evidence="2">
    <location>
        <begin position="165"/>
        <end position="259"/>
    </location>
</feature>
<evidence type="ECO:0000313" key="4">
    <source>
        <dbReference type="Proteomes" id="UP001216150"/>
    </source>
</evidence>
<keyword evidence="1" id="KW-1133">Transmembrane helix</keyword>
<dbReference type="GO" id="GO:0003676">
    <property type="term" value="F:nucleic acid binding"/>
    <property type="evidence" value="ECO:0007669"/>
    <property type="project" value="InterPro"/>
</dbReference>
<dbReference type="EMBL" id="JAQJAC010000010">
    <property type="protein sequence ID" value="KAJ5569181.1"/>
    <property type="molecule type" value="Genomic_DNA"/>
</dbReference>
<keyword evidence="1" id="KW-0812">Transmembrane</keyword>
<proteinExistence type="predicted"/>
<comment type="caution">
    <text evidence="3">The sequence shown here is derived from an EMBL/GenBank/DDBJ whole genome shotgun (WGS) entry which is preliminary data.</text>
</comment>
<dbReference type="InterPro" id="IPR004875">
    <property type="entry name" value="DDE_SF_endonuclease_dom"/>
</dbReference>
<evidence type="ECO:0000259" key="2">
    <source>
        <dbReference type="Pfam" id="PF03184"/>
    </source>
</evidence>
<keyword evidence="4" id="KW-1185">Reference proteome</keyword>
<protein>
    <recommendedName>
        <fullName evidence="2">DDE-1 domain-containing protein</fullName>
    </recommendedName>
</protein>